<accession>A0A0D6LXV1</accession>
<dbReference type="EMBL" id="KE125047">
    <property type="protein sequence ID" value="EPB72447.1"/>
    <property type="molecule type" value="Genomic_DNA"/>
</dbReference>
<dbReference type="InterPro" id="IPR000626">
    <property type="entry name" value="Ubiquitin-like_dom"/>
</dbReference>
<evidence type="ECO:0000256" key="3">
    <source>
        <dbReference type="ARBA" id="ARBA00023186"/>
    </source>
</evidence>
<keyword evidence="2" id="KW-0963">Cytoplasm</keyword>
<dbReference type="GO" id="GO:0005829">
    <property type="term" value="C:cytosol"/>
    <property type="evidence" value="ECO:0007669"/>
    <property type="project" value="UniProtKB-ARBA"/>
</dbReference>
<dbReference type="Gene3D" id="3.10.20.90">
    <property type="entry name" value="Phosphatidylinositol 3-kinase Catalytic Subunit, Chain A, domain 1"/>
    <property type="match status" value="1"/>
</dbReference>
<organism evidence="6 7">
    <name type="scientific">Ancylostoma ceylanicum</name>
    <dbReference type="NCBI Taxonomy" id="53326"/>
    <lineage>
        <taxon>Eukaryota</taxon>
        <taxon>Metazoa</taxon>
        <taxon>Ecdysozoa</taxon>
        <taxon>Nematoda</taxon>
        <taxon>Chromadorea</taxon>
        <taxon>Rhabditida</taxon>
        <taxon>Rhabditina</taxon>
        <taxon>Rhabditomorpha</taxon>
        <taxon>Strongyloidea</taxon>
        <taxon>Ancylostomatidae</taxon>
        <taxon>Ancylostomatinae</taxon>
        <taxon>Ancylostoma</taxon>
    </lineage>
</organism>
<dbReference type="GO" id="GO:0051010">
    <property type="term" value="F:microtubule plus-end binding"/>
    <property type="evidence" value="ECO:0007669"/>
    <property type="project" value="TreeGrafter"/>
</dbReference>
<evidence type="ECO:0000259" key="5">
    <source>
        <dbReference type="PROSITE" id="PS50245"/>
    </source>
</evidence>
<dbReference type="GO" id="GO:0031122">
    <property type="term" value="P:cytoplasmic microtubule organization"/>
    <property type="evidence" value="ECO:0007669"/>
    <property type="project" value="TreeGrafter"/>
</dbReference>
<dbReference type="Gene3D" id="2.30.30.190">
    <property type="entry name" value="CAP Gly-rich-like domain"/>
    <property type="match status" value="1"/>
</dbReference>
<dbReference type="SUPFAM" id="SSF54236">
    <property type="entry name" value="Ubiquitin-like"/>
    <property type="match status" value="1"/>
</dbReference>
<gene>
    <name evidence="6" type="ORF">ANCCEY_08480</name>
</gene>
<dbReference type="GO" id="GO:0035371">
    <property type="term" value="C:microtubule plus-end"/>
    <property type="evidence" value="ECO:0007669"/>
    <property type="project" value="TreeGrafter"/>
</dbReference>
<evidence type="ECO:0000256" key="4">
    <source>
        <dbReference type="ARBA" id="ARBA00025779"/>
    </source>
</evidence>
<dbReference type="SUPFAM" id="SSF74924">
    <property type="entry name" value="Cap-Gly domain"/>
    <property type="match status" value="1"/>
</dbReference>
<comment type="subcellular location">
    <subcellularLocation>
        <location evidence="1">Cytoplasm</location>
    </subcellularLocation>
</comment>
<dbReference type="InterPro" id="IPR045172">
    <property type="entry name" value="TBCB_Ubl"/>
</dbReference>
<dbReference type="Proteomes" id="UP000054495">
    <property type="component" value="Unassembled WGS sequence"/>
</dbReference>
<dbReference type="Pfam" id="PF01302">
    <property type="entry name" value="CAP_GLY"/>
    <property type="match status" value="1"/>
</dbReference>
<evidence type="ECO:0000256" key="2">
    <source>
        <dbReference type="ARBA" id="ARBA00022490"/>
    </source>
</evidence>
<dbReference type="GO" id="GO:0005634">
    <property type="term" value="C:nucleus"/>
    <property type="evidence" value="ECO:0007669"/>
    <property type="project" value="TreeGrafter"/>
</dbReference>
<evidence type="ECO:0000256" key="1">
    <source>
        <dbReference type="ARBA" id="ARBA00004496"/>
    </source>
</evidence>
<keyword evidence="7" id="KW-1185">Reference proteome</keyword>
<evidence type="ECO:0000313" key="6">
    <source>
        <dbReference type="EMBL" id="EPB72447.1"/>
    </source>
</evidence>
<evidence type="ECO:0000313" key="7">
    <source>
        <dbReference type="Proteomes" id="UP000054495"/>
    </source>
</evidence>
<dbReference type="FunFam" id="2.30.30.190:FF:000013">
    <property type="entry name" value="Tubulin-folding cofactor B"/>
    <property type="match status" value="1"/>
</dbReference>
<dbReference type="PROSITE" id="PS00845">
    <property type="entry name" value="CAP_GLY_1"/>
    <property type="match status" value="1"/>
</dbReference>
<dbReference type="SMART" id="SM01052">
    <property type="entry name" value="CAP_GLY"/>
    <property type="match status" value="1"/>
</dbReference>
<dbReference type="AlphaFoldDB" id="A0A0D6LXV1"/>
<dbReference type="InterPro" id="IPR036859">
    <property type="entry name" value="CAP-Gly_dom_sf"/>
</dbReference>
<keyword evidence="3" id="KW-0143">Chaperone</keyword>
<dbReference type="GO" id="GO:0007021">
    <property type="term" value="P:tubulin complex assembly"/>
    <property type="evidence" value="ECO:0007669"/>
    <property type="project" value="InterPro"/>
</dbReference>
<dbReference type="GO" id="GO:0007023">
    <property type="term" value="P:post-chaperonin tubulin folding pathway"/>
    <property type="evidence" value="ECO:0007669"/>
    <property type="project" value="InterPro"/>
</dbReference>
<dbReference type="InterPro" id="IPR029071">
    <property type="entry name" value="Ubiquitin-like_domsf"/>
</dbReference>
<reference evidence="6 7" key="1">
    <citation type="submission" date="2013-05" db="EMBL/GenBank/DDBJ databases">
        <title>Draft genome of the parasitic nematode Anyclostoma ceylanicum.</title>
        <authorList>
            <person name="Mitreva M."/>
        </authorList>
    </citation>
    <scope>NUCLEOTIDE SEQUENCE [LARGE SCALE GENOMIC DNA]</scope>
</reference>
<name>A0A0D6LXV1_9BILA</name>
<dbReference type="Pfam" id="PF14560">
    <property type="entry name" value="Ubiquitin_2"/>
    <property type="match status" value="1"/>
</dbReference>
<dbReference type="InterPro" id="IPR000938">
    <property type="entry name" value="CAP-Gly_domain"/>
</dbReference>
<feature type="domain" description="CAP-Gly" evidence="5">
    <location>
        <begin position="202"/>
        <end position="244"/>
    </location>
</feature>
<comment type="similarity">
    <text evidence="4">Belongs to the TBCB family.</text>
</comment>
<proteinExistence type="inferred from homology"/>
<dbReference type="PROSITE" id="PS50245">
    <property type="entry name" value="CAP_GLY_2"/>
    <property type="match status" value="1"/>
</dbReference>
<sequence length="263" mass="29464">MTEVYSLEISSNVSEFPYEKKYPASFTLGELKAWPSHFDRLCLIYHLPHHLWPGWQHIVVVFQKKLELIVGAAAESIQVELQDSEGKFVSSLTGDAKTLKELGVKDGMRIHAVDVSGGNVELQDDSMVEKYTISDDAYNEREDSVRAWKKKLLAQHAGEGEHAAEHDKELNEEAAKKIKVGDRCEVRVRGATARRGVVSFKGETKFREGIWIGITYDLPVGKNDGAVAGERYFQCADKHGGFVRPVDVETGDFPPLEDDMDEI</sequence>
<protein>
    <submittedName>
        <fullName evidence="6">CAP-Gly domain protein</fullName>
    </submittedName>
</protein>
<dbReference type="PANTHER" id="PTHR18916">
    <property type="entry name" value="DYNACTIN 1-RELATED MICROTUBULE-BINDING"/>
    <property type="match status" value="1"/>
</dbReference>
<dbReference type="PANTHER" id="PTHR18916:SF85">
    <property type="entry name" value="TUBULIN-FOLDING COFACTOR B"/>
    <property type="match status" value="1"/>
</dbReference>
<dbReference type="GO" id="GO:0043014">
    <property type="term" value="F:alpha-tubulin binding"/>
    <property type="evidence" value="ECO:0007669"/>
    <property type="project" value="InterPro"/>
</dbReference>
<dbReference type="CDD" id="cd01789">
    <property type="entry name" value="Ubl_TBCB"/>
    <property type="match status" value="1"/>
</dbReference>